<sequence>MSLKRPDRAPYYCELAAKLQSSALASCWDILQKIDSTNCLDILLFSHLLALCVFWETFSLPDADLGTLLERLVGCIRLLRGINVVMQSWWDCLVQTDVGPIIIQSDKFHTTEKISLEECRGLKEMLGQADLSPSSIQTCQESLDALQDCLDYENVVDIPSASTHQAFSWLITASEGFTDLLDLRRPEALVILAHYAILLHRRRGSWVIRDAGHRLLSQLHGYLGKRWQQWLARPYTIIVGGTPCTPQDLSPAITTAL</sequence>
<protein>
    <submittedName>
        <fullName evidence="1">Uncharacterized protein</fullName>
    </submittedName>
</protein>
<accession>A0ACC2J881</accession>
<evidence type="ECO:0000313" key="2">
    <source>
        <dbReference type="Proteomes" id="UP001153332"/>
    </source>
</evidence>
<organism evidence="1 2">
    <name type="scientific">Lasiodiplodia mahajangana</name>
    <dbReference type="NCBI Taxonomy" id="1108764"/>
    <lineage>
        <taxon>Eukaryota</taxon>
        <taxon>Fungi</taxon>
        <taxon>Dikarya</taxon>
        <taxon>Ascomycota</taxon>
        <taxon>Pezizomycotina</taxon>
        <taxon>Dothideomycetes</taxon>
        <taxon>Dothideomycetes incertae sedis</taxon>
        <taxon>Botryosphaeriales</taxon>
        <taxon>Botryosphaeriaceae</taxon>
        <taxon>Lasiodiplodia</taxon>
    </lineage>
</organism>
<gene>
    <name evidence="1" type="ORF">O1611_g9530</name>
</gene>
<dbReference type="EMBL" id="JAPUUL010003292">
    <property type="protein sequence ID" value="KAJ8123710.1"/>
    <property type="molecule type" value="Genomic_DNA"/>
</dbReference>
<keyword evidence="2" id="KW-1185">Reference proteome</keyword>
<name>A0ACC2J881_9PEZI</name>
<evidence type="ECO:0000313" key="1">
    <source>
        <dbReference type="EMBL" id="KAJ8123710.1"/>
    </source>
</evidence>
<comment type="caution">
    <text evidence="1">The sequence shown here is derived from an EMBL/GenBank/DDBJ whole genome shotgun (WGS) entry which is preliminary data.</text>
</comment>
<dbReference type="Proteomes" id="UP001153332">
    <property type="component" value="Unassembled WGS sequence"/>
</dbReference>
<reference evidence="1" key="1">
    <citation type="submission" date="2022-12" db="EMBL/GenBank/DDBJ databases">
        <title>Genome Sequence of Lasiodiplodia mahajangana.</title>
        <authorList>
            <person name="Buettner E."/>
        </authorList>
    </citation>
    <scope>NUCLEOTIDE SEQUENCE</scope>
    <source>
        <strain evidence="1">VT137</strain>
    </source>
</reference>
<proteinExistence type="predicted"/>